<keyword evidence="1" id="KW-0812">Transmembrane</keyword>
<reference evidence="2 3" key="1">
    <citation type="submission" date="2016-03" db="EMBL/GenBank/DDBJ databases">
        <title>Complete genome sequence of Pedobacter cryoconitis PAMC 27485.</title>
        <authorList>
            <person name="Lee J."/>
            <person name="Kim O.-S."/>
        </authorList>
    </citation>
    <scope>NUCLEOTIDE SEQUENCE [LARGE SCALE GENOMIC DNA]</scope>
    <source>
        <strain evidence="2 3">PAMC 27485</strain>
    </source>
</reference>
<organism evidence="2 3">
    <name type="scientific">Pedobacter cryoconitis</name>
    <dbReference type="NCBI Taxonomy" id="188932"/>
    <lineage>
        <taxon>Bacteria</taxon>
        <taxon>Pseudomonadati</taxon>
        <taxon>Bacteroidota</taxon>
        <taxon>Sphingobacteriia</taxon>
        <taxon>Sphingobacteriales</taxon>
        <taxon>Sphingobacteriaceae</taxon>
        <taxon>Pedobacter</taxon>
    </lineage>
</organism>
<dbReference type="KEGG" id="pcm:AY601_3531"/>
<dbReference type="OrthoDB" id="656785at2"/>
<dbReference type="EMBL" id="CP014504">
    <property type="protein sequence ID" value="AMQ00397.1"/>
    <property type="molecule type" value="Genomic_DNA"/>
</dbReference>
<evidence type="ECO:0000256" key="1">
    <source>
        <dbReference type="SAM" id="Phobius"/>
    </source>
</evidence>
<sequence>MEQINDISAFQCLKDQDFSKIKFGNFNLLIINNLLDQIVNENIEHKMISQIYMICYVFKNSIDTNQQYKIHLCSAESFNYSSMWKTDSQLPGFIDEFIYEESWENVDFTVYDFILCHPLYEKVVLDHIQENYLFEFLNGNNFPRLFSLVDTSSTDLIPVFLPYVTSLIDALYPSFDRNKLEGIAKFKKAVNTDYTGFDLPKQEEKFVDLIKNISITNINHPGHTFNRILLIDDHKRSFYIGDSCFWLQNININIKKVFPDGSITVICRDQRKINFFNKIFGLSLDENLSFKYAKWDDVNFRDYDIILYDSDLTIRFLSYVKENYESKFEGTPMFNYSNKNGNEIEWYSDLHYKLFFENRQPRTDLISNIKAAKSSSESEIKIQKQERLNAALWLRSHSVKKGEKIVVLIFNSSSPYKMLNPEIQIDLINNMALHTVAKILLFDEKGVGLMETLKNRLSSVAMDKIVVATQTGIRMDMSLLCDDAVIAIISPCTGMMHLANGIFRYLRKNKIIEKKNIPLMLVYTGNFMDFDIAYHPNNWWFNSQVKCAVLVKSDDGFELVKLNKVPSGYAEYNSISQPLKQMSVQHLFGFLKKNYPELSSGLFTEGFLNQRN</sequence>
<dbReference type="Gene3D" id="3.40.50.2000">
    <property type="entry name" value="Glycogen Phosphorylase B"/>
    <property type="match status" value="1"/>
</dbReference>
<keyword evidence="3" id="KW-1185">Reference proteome</keyword>
<evidence type="ECO:0000313" key="2">
    <source>
        <dbReference type="EMBL" id="AMQ00397.1"/>
    </source>
</evidence>
<dbReference type="SUPFAM" id="SSF53756">
    <property type="entry name" value="UDP-Glycosyltransferase/glycogen phosphorylase"/>
    <property type="match status" value="1"/>
</dbReference>
<dbReference type="PATRIC" id="fig|188932.3.peg.3673"/>
<dbReference type="AlphaFoldDB" id="A0A127VGC7"/>
<protein>
    <submittedName>
        <fullName evidence="2">Uncharacterized protein</fullName>
    </submittedName>
</protein>
<gene>
    <name evidence="2" type="ORF">AY601_3531</name>
</gene>
<dbReference type="RefSeq" id="WP_068403365.1">
    <property type="nucleotide sequence ID" value="NZ_CP014504.1"/>
</dbReference>
<accession>A0A127VGC7</accession>
<proteinExistence type="predicted"/>
<keyword evidence="1" id="KW-1133">Transmembrane helix</keyword>
<evidence type="ECO:0000313" key="3">
    <source>
        <dbReference type="Proteomes" id="UP000071561"/>
    </source>
</evidence>
<feature type="transmembrane region" description="Helical" evidence="1">
    <location>
        <begin position="484"/>
        <end position="506"/>
    </location>
</feature>
<name>A0A127VGC7_9SPHI</name>
<dbReference type="Proteomes" id="UP000071561">
    <property type="component" value="Chromosome"/>
</dbReference>
<keyword evidence="1" id="KW-0472">Membrane</keyword>